<comment type="caution">
    <text evidence="1">The sequence shown here is derived from an EMBL/GenBank/DDBJ whole genome shotgun (WGS) entry which is preliminary data.</text>
</comment>
<proteinExistence type="predicted"/>
<reference evidence="1" key="1">
    <citation type="submission" date="2021-11" db="EMBL/GenBank/DDBJ databases">
        <title>Description of novel Flavobacterium species.</title>
        <authorList>
            <person name="Saticioglu I.B."/>
            <person name="Ay H."/>
            <person name="Altun S."/>
            <person name="Duman M."/>
        </authorList>
    </citation>
    <scope>NUCLEOTIDE SEQUENCE</scope>
    <source>
        <strain evidence="1">F-30</strain>
    </source>
</reference>
<gene>
    <name evidence="1" type="ORF">LNP81_12015</name>
</gene>
<evidence type="ECO:0000313" key="1">
    <source>
        <dbReference type="EMBL" id="MCC9063713.1"/>
    </source>
</evidence>
<dbReference type="RefSeq" id="WP_230036094.1">
    <property type="nucleotide sequence ID" value="NZ_JAJJMM010000001.1"/>
</dbReference>
<evidence type="ECO:0000313" key="2">
    <source>
        <dbReference type="Proteomes" id="UP001430679"/>
    </source>
</evidence>
<dbReference type="EMBL" id="JAJJMM010000001">
    <property type="protein sequence ID" value="MCC9063713.1"/>
    <property type="molecule type" value="Genomic_DNA"/>
</dbReference>
<sequence>MLNNTLNQINSEVDFITFLHSNFMMEIGHDNFPEKYKQRRLPEEISKSMDDKAEVKNIRERELIRDNIYLKYKFDIYEHPFVVFYEVNKSKKLKPFKKQIEAHNFANLNLHQGIYSMLISIMNRDIECQLYKPFTHAD</sequence>
<accession>A0ABS8ME58</accession>
<dbReference type="Proteomes" id="UP001430679">
    <property type="component" value="Unassembled WGS sequence"/>
</dbReference>
<name>A0ABS8ME58_9FLAO</name>
<protein>
    <submittedName>
        <fullName evidence="1">Uncharacterized protein</fullName>
    </submittedName>
</protein>
<organism evidence="1 2">
    <name type="scientific">Flavobacterium piscisymbiosum</name>
    <dbReference type="NCBI Taxonomy" id="2893753"/>
    <lineage>
        <taxon>Bacteria</taxon>
        <taxon>Pseudomonadati</taxon>
        <taxon>Bacteroidota</taxon>
        <taxon>Flavobacteriia</taxon>
        <taxon>Flavobacteriales</taxon>
        <taxon>Flavobacteriaceae</taxon>
        <taxon>Flavobacterium</taxon>
    </lineage>
</organism>
<keyword evidence="2" id="KW-1185">Reference proteome</keyword>